<dbReference type="Gene3D" id="2.30.30.240">
    <property type="entry name" value="PRC-barrel domain"/>
    <property type="match status" value="1"/>
</dbReference>
<name>A0A8J8B4Z3_9EURY</name>
<dbReference type="PANTHER" id="PTHR38137:SF1">
    <property type="entry name" value="PRC-BARREL DOMAIN-CONTAINING PROTEIN"/>
    <property type="match status" value="1"/>
</dbReference>
<dbReference type="InterPro" id="IPR027275">
    <property type="entry name" value="PRC-brl_dom"/>
</dbReference>
<dbReference type="SUPFAM" id="SSF50346">
    <property type="entry name" value="PRC-barrel domain"/>
    <property type="match status" value="1"/>
</dbReference>
<gene>
    <name evidence="2" type="ORF">RJ53_03295</name>
</gene>
<organism evidence="2 3">
    <name type="scientific">Methanocalculus chunghsingensis</name>
    <dbReference type="NCBI Taxonomy" id="156457"/>
    <lineage>
        <taxon>Archaea</taxon>
        <taxon>Methanobacteriati</taxon>
        <taxon>Methanobacteriota</taxon>
        <taxon>Stenosarchaea group</taxon>
        <taxon>Methanomicrobia</taxon>
        <taxon>Methanomicrobiales</taxon>
        <taxon>Methanocalculaceae</taxon>
        <taxon>Methanocalculus</taxon>
    </lineage>
</organism>
<dbReference type="AlphaFoldDB" id="A0A8J8B4Z3"/>
<reference evidence="2" key="1">
    <citation type="submission" date="2014-12" db="EMBL/GenBank/DDBJ databases">
        <authorList>
            <person name="Huang H.-H."/>
            <person name="Chen S.-C."/>
            <person name="Lai M.-C."/>
        </authorList>
    </citation>
    <scope>NUCLEOTIDE SEQUENCE</scope>
    <source>
        <strain evidence="2">K1F9705b</strain>
    </source>
</reference>
<sequence>MKWQITDLFGMSVYTDRAVFIGNIEDVIIDVDNKKMAAIAVTKINPDIIDLKAFKGVKIPYRLIKEVSDIVLIRHIPGAFKTSAARDQFE</sequence>
<evidence type="ECO:0000259" key="1">
    <source>
        <dbReference type="Pfam" id="PF05239"/>
    </source>
</evidence>
<dbReference type="Pfam" id="PF05239">
    <property type="entry name" value="PRC"/>
    <property type="match status" value="1"/>
</dbReference>
<dbReference type="PANTHER" id="PTHR38137">
    <property type="entry name" value="PRC-BARREL DOMAIN PROTEIN"/>
    <property type="match status" value="1"/>
</dbReference>
<accession>A0A8J8B4Z3</accession>
<dbReference type="Proteomes" id="UP000730161">
    <property type="component" value="Unassembled WGS sequence"/>
</dbReference>
<comment type="caution">
    <text evidence="2">The sequence shown here is derived from an EMBL/GenBank/DDBJ whole genome shotgun (WGS) entry which is preliminary data.</text>
</comment>
<keyword evidence="3" id="KW-1185">Reference proteome</keyword>
<protein>
    <submittedName>
        <fullName evidence="2">Photosystem reaction center subunit H</fullName>
    </submittedName>
</protein>
<dbReference type="RefSeq" id="WP_211530208.1">
    <property type="nucleotide sequence ID" value="NZ_JWHL01000003.1"/>
</dbReference>
<dbReference type="InterPro" id="IPR011033">
    <property type="entry name" value="PRC_barrel-like_sf"/>
</dbReference>
<dbReference type="OrthoDB" id="68960at2157"/>
<dbReference type="EMBL" id="JWHL01000003">
    <property type="protein sequence ID" value="MBR1368578.1"/>
    <property type="molecule type" value="Genomic_DNA"/>
</dbReference>
<evidence type="ECO:0000313" key="3">
    <source>
        <dbReference type="Proteomes" id="UP000730161"/>
    </source>
</evidence>
<feature type="domain" description="PRC-barrel" evidence="1">
    <location>
        <begin position="5"/>
        <end position="75"/>
    </location>
</feature>
<proteinExistence type="predicted"/>
<evidence type="ECO:0000313" key="2">
    <source>
        <dbReference type="EMBL" id="MBR1368578.1"/>
    </source>
</evidence>